<evidence type="ECO:0000313" key="3">
    <source>
        <dbReference type="Proteomes" id="UP000054845"/>
    </source>
</evidence>
<feature type="compositionally biased region" description="Low complexity" evidence="1">
    <location>
        <begin position="764"/>
        <end position="775"/>
    </location>
</feature>
<feature type="region of interest" description="Disordered" evidence="1">
    <location>
        <begin position="304"/>
        <end position="323"/>
    </location>
</feature>
<keyword evidence="3" id="KW-1185">Reference proteome</keyword>
<feature type="region of interest" description="Disordered" evidence="1">
    <location>
        <begin position="708"/>
        <end position="775"/>
    </location>
</feature>
<feature type="region of interest" description="Disordered" evidence="1">
    <location>
        <begin position="971"/>
        <end position="1015"/>
    </location>
</feature>
<dbReference type="EMBL" id="CCYA01000272">
    <property type="protein sequence ID" value="CEH15709.1"/>
    <property type="molecule type" value="Genomic_DNA"/>
</dbReference>
<reference evidence="2 3" key="1">
    <citation type="submission" date="2014-09" db="EMBL/GenBank/DDBJ databases">
        <authorList>
            <person name="Magalhaes I.L.F."/>
            <person name="Oliveira U."/>
            <person name="Santos F.R."/>
            <person name="Vidigal T.H.D.A."/>
            <person name="Brescovit A.D."/>
            <person name="Santos A.J."/>
        </authorList>
    </citation>
    <scope>NUCLEOTIDE SEQUENCE [LARGE SCALE GENOMIC DNA]</scope>
</reference>
<protein>
    <submittedName>
        <fullName evidence="2">Uncharacterized protein</fullName>
    </submittedName>
</protein>
<evidence type="ECO:0000256" key="1">
    <source>
        <dbReference type="SAM" id="MobiDB-lite"/>
    </source>
</evidence>
<organism evidence="2 3">
    <name type="scientific">Ceraceosorus bombacis</name>
    <dbReference type="NCBI Taxonomy" id="401625"/>
    <lineage>
        <taxon>Eukaryota</taxon>
        <taxon>Fungi</taxon>
        <taxon>Dikarya</taxon>
        <taxon>Basidiomycota</taxon>
        <taxon>Ustilaginomycotina</taxon>
        <taxon>Exobasidiomycetes</taxon>
        <taxon>Ceraceosorales</taxon>
        <taxon>Ceraceosoraceae</taxon>
        <taxon>Ceraceosorus</taxon>
    </lineage>
</organism>
<name>A0A0P1BHP1_9BASI</name>
<evidence type="ECO:0000313" key="2">
    <source>
        <dbReference type="EMBL" id="CEH15709.1"/>
    </source>
</evidence>
<feature type="compositionally biased region" description="Low complexity" evidence="1">
    <location>
        <begin position="999"/>
        <end position="1012"/>
    </location>
</feature>
<feature type="compositionally biased region" description="Basic and acidic residues" evidence="1">
    <location>
        <begin position="971"/>
        <end position="987"/>
    </location>
</feature>
<dbReference type="OrthoDB" id="10372242at2759"/>
<dbReference type="Proteomes" id="UP000054845">
    <property type="component" value="Unassembled WGS sequence"/>
</dbReference>
<proteinExistence type="predicted"/>
<feature type="region of interest" description="Disordered" evidence="1">
    <location>
        <begin position="112"/>
        <end position="135"/>
    </location>
</feature>
<accession>A0A0P1BHP1</accession>
<feature type="compositionally biased region" description="Basic and acidic residues" evidence="1">
    <location>
        <begin position="708"/>
        <end position="720"/>
    </location>
</feature>
<sequence length="1038" mass="114124">MALRPRLRSVLLAAHTSRGAWRSTYSLDSSFSIDRTTRRHASSRADEELDEHSYDDHEDNVYGLHELEEKSQIDVASFFAQESHRASSSKVGRPRQGARSDPTVFQKAAYGEEVSDSASTPNAWPQEIDAGSLKKDAPDLNELDEVIMRVKTLHAQRKRAATRVGKVKSKAEDQMKLWDACVTSVYSAFNVSQLRAQRTAAFSGSPISATKQEILDQLAGSKSKTLNKRRLVELLIVGRYGITPLVEEPATKVEKDARVSAPVIVHNAEVRVALRDAWLWQLGDPRATVVSNAAARLQQRYVEQQELESPSEESDDFLGPGDSKRKVSVEAGFADLQHNVHGDEDTEPSFVIPIRGRNEEHVRVLKECLQDWVDDMASLQPIDVDLATLLSEEPIDVPPPSPDILFAVRDVAKVFIDYAPSPALKQATNPATDSTSVQLDAKDLLRLRMYTLDEHSAALAQALLRQYVSEASQASSRSLMSYAVSPENVGGIPHDHREHKGALYGMVPSFAQSQPNWTARATAERLSWRVGRHLRSWETDAGHMQISNISHASDESSTEYTLSPWSFLEKQLSTSGQNGQPIFGSVERVYSAEFGVIIFDSPGDSLLSAPMLSTWSLNTLQDQLSSMEPPSFRPSVAPWGTLLLADYKSGRNITRGLSGIGMLVDQKEDHHARLTYRASNGRRLVVKIAHPTPAAHDLAAKDRALEARHGESQYDTERSAPFDPESGDVGREPNHEAPASTAPDFDSNVEGAFKNSSHDDAITAPEPDAAPVAPADTGISAHWADASEADVIAPQHPVDMRIQALQRHSFSQEGVASVRTALEGFLQSWTQLAEEAAVHENSQSGKRQAAVDAVPVPLSGKGMPLAPSQLVVGGDRLKLESAEHIDRLQLYYAGTSEPRAPYDPFGEPADDPAQSQMGVEDDAQQAWKSVMDMLEEMSQQDADARQLESDRNMPKELASVPYRPRIVFESVKRDGDTHSSTRMRLEWSDEPFPPAKANESTATEPATTSTPALPWSTAADHINSILSRKFRTLRGAQT</sequence>
<feature type="compositionally biased region" description="Acidic residues" evidence="1">
    <location>
        <begin position="305"/>
        <end position="316"/>
    </location>
</feature>
<dbReference type="AlphaFoldDB" id="A0A0P1BHP1"/>